<dbReference type="InterPro" id="IPR054528">
    <property type="entry name" value="TcaA_5th"/>
</dbReference>
<protein>
    <recommendedName>
        <fullName evidence="7">PEGA domain-containing protein</fullName>
    </recommendedName>
</protein>
<evidence type="ECO:0000313" key="5">
    <source>
        <dbReference type="EMBL" id="AFS79855.1"/>
    </source>
</evidence>
<dbReference type="InterPro" id="IPR054530">
    <property type="entry name" value="TcaA_4th"/>
</dbReference>
<name>K0B4L5_GOTA9</name>
<dbReference type="Pfam" id="PF08308">
    <property type="entry name" value="PEGA"/>
    <property type="match status" value="1"/>
</dbReference>
<evidence type="ECO:0000259" key="3">
    <source>
        <dbReference type="Pfam" id="PF22819"/>
    </source>
</evidence>
<dbReference type="HOGENOM" id="CLU_044438_1_0_9"/>
<gene>
    <name evidence="5" type="ordered locus">Curi_c28860</name>
</gene>
<proteinExistence type="predicted"/>
<sequence length="385" mass="43910">MSRKLQIIMGGLIIVLFLGFIFISIFKSNFNSEKLLAELYEAVDKGDSKYLGKYIKVKGKTHLIDEDVKKITNLLNNMGSMDIRIFDKEVDDSYNVFISKDGKEKLLYDKFVINVNTINLVLTTNAPNSKVYLDNKAIGETNDEGKLHYKNIIPGEYNVKVEYSGKYGKSEITEKIKIWNEVEDTIEVSLDLNIGYIDIYSNRDDAKLYVNGKDTGLLVKDIHNFGPIPLDGSITIQSKATAENGIIESDEKVVNHSTSYKLNLEDKENSIEETLNELVYNYEVGLVNAINYNDFSYASPYILKGSNLYNAQLKLIKNLNEQGIKEDYISHELIKVQKIDNAKYYLTVSESHKVYKADGGENIVKHTWQYDVQKVGDKYYLTNLK</sequence>
<dbReference type="PANTHER" id="PTHR40038">
    <property type="entry name" value="MEMBRANE-ASSOCIATED PROTEIN TCAA"/>
    <property type="match status" value="1"/>
</dbReference>
<organism evidence="5 6">
    <name type="scientific">Gottschalkia acidurici (strain ATCC 7906 / DSM 604 / BCRC 14475 / CIP 104303 / KCTC 5404 / NCIMB 10678 / 9a)</name>
    <name type="common">Clostridium acidurici</name>
    <dbReference type="NCBI Taxonomy" id="1128398"/>
    <lineage>
        <taxon>Bacteria</taxon>
        <taxon>Bacillati</taxon>
        <taxon>Bacillota</taxon>
        <taxon>Tissierellia</taxon>
        <taxon>Tissierellales</taxon>
        <taxon>Gottschalkiaceae</taxon>
        <taxon>Gottschalkia</taxon>
    </lineage>
</organism>
<dbReference type="EMBL" id="CP003326">
    <property type="protein sequence ID" value="AFS79855.1"/>
    <property type="molecule type" value="Genomic_DNA"/>
</dbReference>
<dbReference type="RefSeq" id="WP_014968989.1">
    <property type="nucleotide sequence ID" value="NC_018664.1"/>
</dbReference>
<keyword evidence="1" id="KW-1133">Transmembrane helix</keyword>
<dbReference type="Pfam" id="PF22820">
    <property type="entry name" value="TcaA_3rd_4th"/>
    <property type="match status" value="1"/>
</dbReference>
<dbReference type="Proteomes" id="UP000006094">
    <property type="component" value="Chromosome"/>
</dbReference>
<keyword evidence="6" id="KW-1185">Reference proteome</keyword>
<reference evidence="5 6" key="1">
    <citation type="journal article" date="2012" name="PLoS ONE">
        <title>The purine-utilizing bacterium Clostridium acidurici 9a: a genome-guided metabolic reconsideration.</title>
        <authorList>
            <person name="Hartwich K."/>
            <person name="Poehlein A."/>
            <person name="Daniel R."/>
        </authorList>
    </citation>
    <scope>NUCLEOTIDE SEQUENCE [LARGE SCALE GENOMIC DNA]</scope>
    <source>
        <strain evidence="6">ATCC 7906 / DSM 604 / BCRC 14475 / CIP 104303 / KCTC 5404 / NCIMB 10678 / 9a</strain>
    </source>
</reference>
<feature type="domain" description="PEGA" evidence="2">
    <location>
        <begin position="118"/>
        <end position="165"/>
    </location>
</feature>
<keyword evidence="1" id="KW-0472">Membrane</keyword>
<dbReference type="STRING" id="1128398.Curi_c28860"/>
<dbReference type="PANTHER" id="PTHR40038:SF1">
    <property type="entry name" value="MEMBRANE-ASSOCIATED PROTEIN TCAA"/>
    <property type="match status" value="1"/>
</dbReference>
<dbReference type="InterPro" id="IPR013229">
    <property type="entry name" value="PEGA"/>
</dbReference>
<dbReference type="AlphaFoldDB" id="K0B4L5"/>
<accession>K0B4L5</accession>
<dbReference type="eggNOG" id="COG4640">
    <property type="taxonomic scope" value="Bacteria"/>
</dbReference>
<evidence type="ECO:0000259" key="4">
    <source>
        <dbReference type="Pfam" id="PF22820"/>
    </source>
</evidence>
<feature type="domain" description="TcaA 4th" evidence="4">
    <location>
        <begin position="194"/>
        <end position="263"/>
    </location>
</feature>
<evidence type="ECO:0000259" key="2">
    <source>
        <dbReference type="Pfam" id="PF08308"/>
    </source>
</evidence>
<evidence type="ECO:0000313" key="6">
    <source>
        <dbReference type="Proteomes" id="UP000006094"/>
    </source>
</evidence>
<evidence type="ECO:0008006" key="7">
    <source>
        <dbReference type="Google" id="ProtNLM"/>
    </source>
</evidence>
<feature type="domain" description="TcaA protein NTF2-like" evidence="3">
    <location>
        <begin position="272"/>
        <end position="383"/>
    </location>
</feature>
<dbReference type="KEGG" id="cad:Curi_c28860"/>
<feature type="transmembrane region" description="Helical" evidence="1">
    <location>
        <begin position="7"/>
        <end position="26"/>
    </location>
</feature>
<keyword evidence="1" id="KW-0812">Transmembrane</keyword>
<dbReference type="OrthoDB" id="1682769at2"/>
<evidence type="ECO:0000256" key="1">
    <source>
        <dbReference type="SAM" id="Phobius"/>
    </source>
</evidence>
<dbReference type="Pfam" id="PF22819">
    <property type="entry name" value="TcaA_5th"/>
    <property type="match status" value="1"/>
</dbReference>